<name>A0A098TLQ9_9CYAN</name>
<dbReference type="Proteomes" id="UP000030170">
    <property type="component" value="Unassembled WGS sequence"/>
</dbReference>
<organism evidence="2 3">
    <name type="scientific">Neosynechococcus sphagnicola sy1</name>
    <dbReference type="NCBI Taxonomy" id="1497020"/>
    <lineage>
        <taxon>Bacteria</taxon>
        <taxon>Bacillati</taxon>
        <taxon>Cyanobacteriota</taxon>
        <taxon>Cyanophyceae</taxon>
        <taxon>Neosynechococcales</taxon>
        <taxon>Neosynechococcaceae</taxon>
        <taxon>Neosynechococcus</taxon>
    </lineage>
</organism>
<dbReference type="Pfam" id="PF13847">
    <property type="entry name" value="Methyltransf_31"/>
    <property type="match status" value="1"/>
</dbReference>
<dbReference type="SUPFAM" id="SSF53335">
    <property type="entry name" value="S-adenosyl-L-methionine-dependent methyltransferases"/>
    <property type="match status" value="1"/>
</dbReference>
<gene>
    <name evidence="2" type="ORF">DO97_04895</name>
</gene>
<evidence type="ECO:0000259" key="1">
    <source>
        <dbReference type="Pfam" id="PF13847"/>
    </source>
</evidence>
<dbReference type="STRING" id="1497020.DO97_04895"/>
<evidence type="ECO:0000313" key="3">
    <source>
        <dbReference type="Proteomes" id="UP000030170"/>
    </source>
</evidence>
<feature type="domain" description="Methyltransferase" evidence="1">
    <location>
        <begin position="41"/>
        <end position="142"/>
    </location>
</feature>
<dbReference type="EMBL" id="JJML01000018">
    <property type="protein sequence ID" value="KGF72807.1"/>
    <property type="molecule type" value="Genomic_DNA"/>
</dbReference>
<dbReference type="AlphaFoldDB" id="A0A098TLQ9"/>
<evidence type="ECO:0000313" key="2">
    <source>
        <dbReference type="EMBL" id="KGF72807.1"/>
    </source>
</evidence>
<dbReference type="PANTHER" id="PTHR43464:SF23">
    <property type="entry name" value="JUVENILE HORMONE ACID O-METHYLTRANSFERASE"/>
    <property type="match status" value="1"/>
</dbReference>
<reference evidence="2 3" key="1">
    <citation type="journal article" date="2014" name="Mol. Ecol.">
        <title>Evolution of Synechococcus.</title>
        <authorList>
            <person name="Dvorak P."/>
            <person name="Casamatta D."/>
            <person name="Hasler P."/>
            <person name="Poulickova A."/>
            <person name="Ondrej V."/>
            <person name="Sanges R."/>
        </authorList>
    </citation>
    <scope>NUCLEOTIDE SEQUENCE [LARGE SCALE GENOMIC DNA]</scope>
    <source>
        <strain evidence="2 3">CAUP A 1101</strain>
    </source>
</reference>
<keyword evidence="3" id="KW-1185">Reference proteome</keyword>
<dbReference type="CDD" id="cd02440">
    <property type="entry name" value="AdoMet_MTases"/>
    <property type="match status" value="1"/>
</dbReference>
<comment type="caution">
    <text evidence="2">The sequence shown here is derived from an EMBL/GenBank/DDBJ whole genome shotgun (WGS) entry which is preliminary data.</text>
</comment>
<proteinExistence type="predicted"/>
<accession>A0A098TLQ9</accession>
<sequence>MAYDHNHLAMWNQWNQEGGPNYPHQKVIQFVFRNFPPAVRSQTRVLDLGCGSGVHCVFLASEGFQVTGTDISEVGIANTSQKLSKLGLHANLKVEAADVLDFRSDSFDLVICVGVYDCAGSEVTKISVDKLSTLMAPGGRGIFLFASNNDFRFKHQVLNIHGFLEKEVKAIFANSFDKVWIDRYVTTYQGGQIEQNDWLVTVENLLP</sequence>
<dbReference type="InterPro" id="IPR025714">
    <property type="entry name" value="Methyltranfer_dom"/>
</dbReference>
<dbReference type="InterPro" id="IPR029063">
    <property type="entry name" value="SAM-dependent_MTases_sf"/>
</dbReference>
<dbReference type="OrthoDB" id="9772751at2"/>
<dbReference type="RefSeq" id="WP_052128587.1">
    <property type="nucleotide sequence ID" value="NZ_JJML01000018.1"/>
</dbReference>
<dbReference type="Gene3D" id="3.40.50.150">
    <property type="entry name" value="Vaccinia Virus protein VP39"/>
    <property type="match status" value="1"/>
</dbReference>
<protein>
    <recommendedName>
        <fullName evidence="1">Methyltransferase domain-containing protein</fullName>
    </recommendedName>
</protein>
<dbReference type="GO" id="GO:0010420">
    <property type="term" value="F:polyprenyldihydroxybenzoate methyltransferase activity"/>
    <property type="evidence" value="ECO:0007669"/>
    <property type="project" value="TreeGrafter"/>
</dbReference>
<dbReference type="PANTHER" id="PTHR43464">
    <property type="entry name" value="METHYLTRANSFERASE"/>
    <property type="match status" value="1"/>
</dbReference>